<dbReference type="InterPro" id="IPR023468">
    <property type="entry name" value="Riboflavin_kinase"/>
</dbReference>
<evidence type="ECO:0000256" key="12">
    <source>
        <dbReference type="ARBA" id="ARBA00023268"/>
    </source>
</evidence>
<evidence type="ECO:0000256" key="4">
    <source>
        <dbReference type="ARBA" id="ARBA00022630"/>
    </source>
</evidence>
<evidence type="ECO:0000256" key="1">
    <source>
        <dbReference type="ARBA" id="ARBA00002121"/>
    </source>
</evidence>
<dbReference type="InterPro" id="IPR002606">
    <property type="entry name" value="Riboflavin_kinase_bac"/>
</dbReference>
<feature type="domain" description="Riboflavin kinase" evidence="16">
    <location>
        <begin position="183"/>
        <end position="309"/>
    </location>
</feature>
<dbReference type="PANTHER" id="PTHR22749">
    <property type="entry name" value="RIBOFLAVIN KINASE/FMN ADENYLYLTRANSFERASE"/>
    <property type="match status" value="1"/>
</dbReference>
<comment type="function">
    <text evidence="1">Catalyzes the phosphorylation of riboflavin to FMN followed by the adenylation of FMN to FAD.</text>
</comment>
<evidence type="ECO:0000256" key="6">
    <source>
        <dbReference type="ARBA" id="ARBA00022679"/>
    </source>
</evidence>
<dbReference type="NCBIfam" id="NF004163">
    <property type="entry name" value="PRK05627.1-6"/>
    <property type="match status" value="1"/>
</dbReference>
<dbReference type="CDD" id="cd02064">
    <property type="entry name" value="FAD_synthetase_N"/>
    <property type="match status" value="1"/>
</dbReference>
<comment type="catalytic activity">
    <reaction evidence="13 15">
        <text>riboflavin + ATP = FMN + ADP + H(+)</text>
        <dbReference type="Rhea" id="RHEA:14357"/>
        <dbReference type="ChEBI" id="CHEBI:15378"/>
        <dbReference type="ChEBI" id="CHEBI:30616"/>
        <dbReference type="ChEBI" id="CHEBI:57986"/>
        <dbReference type="ChEBI" id="CHEBI:58210"/>
        <dbReference type="ChEBI" id="CHEBI:456216"/>
        <dbReference type="EC" id="2.7.1.26"/>
    </reaction>
</comment>
<evidence type="ECO:0000256" key="2">
    <source>
        <dbReference type="ARBA" id="ARBA00004726"/>
    </source>
</evidence>
<dbReference type="InterPro" id="IPR015865">
    <property type="entry name" value="Riboflavin_kinase_bac/euk"/>
</dbReference>
<keyword evidence="11 15" id="KW-0067">ATP-binding</keyword>
<dbReference type="PANTHER" id="PTHR22749:SF6">
    <property type="entry name" value="RIBOFLAVIN KINASE"/>
    <property type="match status" value="1"/>
</dbReference>
<organism evidence="17 18">
    <name type="scientific">Oceanobacter antarcticus</name>
    <dbReference type="NCBI Taxonomy" id="3133425"/>
    <lineage>
        <taxon>Bacteria</taxon>
        <taxon>Pseudomonadati</taxon>
        <taxon>Pseudomonadota</taxon>
        <taxon>Gammaproteobacteria</taxon>
        <taxon>Oceanospirillales</taxon>
        <taxon>Oceanospirillaceae</taxon>
        <taxon>Oceanobacter</taxon>
    </lineage>
</organism>
<dbReference type="GO" id="GO:0003919">
    <property type="term" value="F:FMN adenylyltransferase activity"/>
    <property type="evidence" value="ECO:0007669"/>
    <property type="project" value="UniProtKB-EC"/>
</dbReference>
<evidence type="ECO:0000256" key="7">
    <source>
        <dbReference type="ARBA" id="ARBA00022695"/>
    </source>
</evidence>
<dbReference type="RefSeq" id="WP_416204862.1">
    <property type="nucleotide sequence ID" value="NZ_JBBKTX010000003.1"/>
</dbReference>
<reference evidence="17 18" key="1">
    <citation type="submission" date="2024-03" db="EMBL/GenBank/DDBJ databases">
        <title>High-quality draft genome sequence of Oceanobacter sp. wDCs-4.</title>
        <authorList>
            <person name="Dong C."/>
        </authorList>
    </citation>
    <scope>NUCLEOTIDE SEQUENCE [LARGE SCALE GENOMIC DNA]</scope>
    <source>
        <strain evidence="18">wDCs-4</strain>
    </source>
</reference>
<keyword evidence="12" id="KW-0511">Multifunctional enzyme</keyword>
<evidence type="ECO:0000256" key="13">
    <source>
        <dbReference type="ARBA" id="ARBA00047880"/>
    </source>
</evidence>
<dbReference type="SUPFAM" id="SSF52374">
    <property type="entry name" value="Nucleotidylyl transferase"/>
    <property type="match status" value="1"/>
</dbReference>
<dbReference type="Proteomes" id="UP001620597">
    <property type="component" value="Unassembled WGS sequence"/>
</dbReference>
<gene>
    <name evidence="17" type="primary">ribF</name>
    <name evidence="17" type="ORF">WG929_03140</name>
</gene>
<dbReference type="EC" id="2.7.1.26" evidence="15"/>
<dbReference type="InterPro" id="IPR015864">
    <property type="entry name" value="FAD_synthase"/>
</dbReference>
<keyword evidence="8 15" id="KW-0547">Nucleotide-binding</keyword>
<protein>
    <recommendedName>
        <fullName evidence="15">Riboflavin biosynthesis protein</fullName>
    </recommendedName>
    <domain>
        <recommendedName>
            <fullName evidence="15">Riboflavin kinase</fullName>
            <ecNumber evidence="15">2.7.1.26</ecNumber>
        </recommendedName>
        <alternativeName>
            <fullName evidence="15">Flavokinase</fullName>
        </alternativeName>
    </domain>
    <domain>
        <recommendedName>
            <fullName evidence="15">FMN adenylyltransferase</fullName>
            <ecNumber evidence="15">2.7.7.2</ecNumber>
        </recommendedName>
        <alternativeName>
            <fullName evidence="15">FAD pyrophosphorylase</fullName>
        </alternativeName>
        <alternativeName>
            <fullName evidence="15">FAD synthase</fullName>
        </alternativeName>
    </domain>
</protein>
<dbReference type="NCBIfam" id="TIGR00083">
    <property type="entry name" value="ribF"/>
    <property type="match status" value="1"/>
</dbReference>
<evidence type="ECO:0000256" key="3">
    <source>
        <dbReference type="ARBA" id="ARBA00005201"/>
    </source>
</evidence>
<comment type="catalytic activity">
    <reaction evidence="14 15">
        <text>FMN + ATP + H(+) = FAD + diphosphate</text>
        <dbReference type="Rhea" id="RHEA:17237"/>
        <dbReference type="ChEBI" id="CHEBI:15378"/>
        <dbReference type="ChEBI" id="CHEBI:30616"/>
        <dbReference type="ChEBI" id="CHEBI:33019"/>
        <dbReference type="ChEBI" id="CHEBI:57692"/>
        <dbReference type="ChEBI" id="CHEBI:58210"/>
        <dbReference type="EC" id="2.7.7.2"/>
    </reaction>
</comment>
<dbReference type="InterPro" id="IPR014729">
    <property type="entry name" value="Rossmann-like_a/b/a_fold"/>
</dbReference>
<accession>A0ABW8NEP4</accession>
<keyword evidence="7 15" id="KW-0548">Nucleotidyltransferase</keyword>
<evidence type="ECO:0000256" key="14">
    <source>
        <dbReference type="ARBA" id="ARBA00049494"/>
    </source>
</evidence>
<evidence type="ECO:0000256" key="15">
    <source>
        <dbReference type="PIRNR" id="PIRNR004491"/>
    </source>
</evidence>
<dbReference type="PIRSF" id="PIRSF004491">
    <property type="entry name" value="FAD_Synth"/>
    <property type="match status" value="1"/>
</dbReference>
<comment type="pathway">
    <text evidence="3 15">Cofactor biosynthesis; FMN biosynthesis; FMN from riboflavin (ATP route): step 1/1.</text>
</comment>
<keyword evidence="4 15" id="KW-0285">Flavoprotein</keyword>
<dbReference type="SUPFAM" id="SSF82114">
    <property type="entry name" value="Riboflavin kinase-like"/>
    <property type="match status" value="1"/>
</dbReference>
<dbReference type="InterPro" id="IPR023465">
    <property type="entry name" value="Riboflavin_kinase_dom_sf"/>
</dbReference>
<evidence type="ECO:0000256" key="5">
    <source>
        <dbReference type="ARBA" id="ARBA00022643"/>
    </source>
</evidence>
<keyword evidence="10 15" id="KW-0274">FAD</keyword>
<evidence type="ECO:0000256" key="11">
    <source>
        <dbReference type="ARBA" id="ARBA00022840"/>
    </source>
</evidence>
<keyword evidence="5 15" id="KW-0288">FMN</keyword>
<proteinExistence type="inferred from homology"/>
<dbReference type="EC" id="2.7.7.2" evidence="15"/>
<keyword evidence="9 15" id="KW-0418">Kinase</keyword>
<dbReference type="GO" id="GO:0008531">
    <property type="term" value="F:riboflavin kinase activity"/>
    <property type="evidence" value="ECO:0007669"/>
    <property type="project" value="UniProtKB-EC"/>
</dbReference>
<comment type="pathway">
    <text evidence="2 15">Cofactor biosynthesis; FAD biosynthesis; FAD from FMN: step 1/1.</text>
</comment>
<dbReference type="Gene3D" id="2.40.30.30">
    <property type="entry name" value="Riboflavin kinase-like"/>
    <property type="match status" value="1"/>
</dbReference>
<evidence type="ECO:0000313" key="17">
    <source>
        <dbReference type="EMBL" id="MFK4751397.1"/>
    </source>
</evidence>
<keyword evidence="6 15" id="KW-0808">Transferase</keyword>
<evidence type="ECO:0000256" key="9">
    <source>
        <dbReference type="ARBA" id="ARBA00022777"/>
    </source>
</evidence>
<evidence type="ECO:0000313" key="18">
    <source>
        <dbReference type="Proteomes" id="UP001620597"/>
    </source>
</evidence>
<dbReference type="SMART" id="SM00904">
    <property type="entry name" value="Flavokinase"/>
    <property type="match status" value="1"/>
</dbReference>
<keyword evidence="18" id="KW-1185">Reference proteome</keyword>
<name>A0ABW8NEP4_9GAMM</name>
<dbReference type="NCBIfam" id="NF004160">
    <property type="entry name" value="PRK05627.1-3"/>
    <property type="match status" value="1"/>
</dbReference>
<dbReference type="Pfam" id="PF06574">
    <property type="entry name" value="FAD_syn"/>
    <property type="match status" value="1"/>
</dbReference>
<dbReference type="Gene3D" id="3.40.50.620">
    <property type="entry name" value="HUPs"/>
    <property type="match status" value="1"/>
</dbReference>
<dbReference type="NCBIfam" id="NF004159">
    <property type="entry name" value="PRK05627.1-2"/>
    <property type="match status" value="1"/>
</dbReference>
<evidence type="ECO:0000259" key="16">
    <source>
        <dbReference type="SMART" id="SM00904"/>
    </source>
</evidence>
<comment type="similarity">
    <text evidence="15">Belongs to the ribF family.</text>
</comment>
<evidence type="ECO:0000256" key="8">
    <source>
        <dbReference type="ARBA" id="ARBA00022741"/>
    </source>
</evidence>
<comment type="caution">
    <text evidence="17">The sequence shown here is derived from an EMBL/GenBank/DDBJ whole genome shotgun (WGS) entry which is preliminary data.</text>
</comment>
<sequence>MRLLRGLHNIPAEFSGCAVTIGNFDGLHLGHQAILRGLHDAANALGVPTLVMIFEPQPKEFFAADKAPARLANLREKLLDLDADHVDYVLCLPFNQALRSMSADDFIKQVLVDTLGIRHLIVGDDFHFGCDRRGDYQALASAGLQYGFDVRDSSTFLVAGERVSSTRVRNELEADRLDEVCKLLGRAYRMSGRVAHGRELGRTLNTPTANVLVKRHRLPLSGVYAVVARIQESGEEYPGVANIGVKPTISSIPEPSLEVHLFGFSGDLYGQHLTVEFWHKIRGERSFDGLEALRDAIDNDKRSAQCYFATLPHSFRDSGSSRITTTELNFSEATRYER</sequence>
<evidence type="ECO:0000256" key="10">
    <source>
        <dbReference type="ARBA" id="ARBA00022827"/>
    </source>
</evidence>
<dbReference type="EMBL" id="JBBKTX010000003">
    <property type="protein sequence ID" value="MFK4751397.1"/>
    <property type="molecule type" value="Genomic_DNA"/>
</dbReference>
<dbReference type="Pfam" id="PF01687">
    <property type="entry name" value="Flavokinase"/>
    <property type="match status" value="1"/>
</dbReference>